<dbReference type="SUPFAM" id="SSF53300">
    <property type="entry name" value="vWA-like"/>
    <property type="match status" value="1"/>
</dbReference>
<dbReference type="PANTHER" id="PTHR11141">
    <property type="entry name" value="PROTEIN TRANSPORT PROTEIN SEC23"/>
    <property type="match status" value="1"/>
</dbReference>
<dbReference type="InterPro" id="IPR037364">
    <property type="entry name" value="Sec23"/>
</dbReference>
<dbReference type="GO" id="GO:0090110">
    <property type="term" value="P:COPII-coated vesicle cargo loading"/>
    <property type="evidence" value="ECO:0007669"/>
    <property type="project" value="TreeGrafter"/>
</dbReference>
<reference evidence="2" key="1">
    <citation type="submission" date="2021-01" db="EMBL/GenBank/DDBJ databases">
        <authorList>
            <person name="Corre E."/>
            <person name="Pelletier E."/>
            <person name="Niang G."/>
            <person name="Scheremetjew M."/>
            <person name="Finn R."/>
            <person name="Kale V."/>
            <person name="Holt S."/>
            <person name="Cochrane G."/>
            <person name="Meng A."/>
            <person name="Brown T."/>
            <person name="Cohen L."/>
        </authorList>
    </citation>
    <scope>NUCLEOTIDE SEQUENCE</scope>
    <source>
        <strain evidence="2">CCMP2078</strain>
    </source>
</reference>
<dbReference type="GO" id="GO:0005789">
    <property type="term" value="C:endoplasmic reticulum membrane"/>
    <property type="evidence" value="ECO:0007669"/>
    <property type="project" value="UniProtKB-SubCell"/>
</dbReference>
<dbReference type="SUPFAM" id="SSF82919">
    <property type="entry name" value="Zn-finger domain of Sec23/24"/>
    <property type="match status" value="1"/>
</dbReference>
<evidence type="ECO:0000256" key="1">
    <source>
        <dbReference type="RuleBase" id="RU365030"/>
    </source>
</evidence>
<proteinExistence type="inferred from homology"/>
<keyword evidence="1" id="KW-0968">Cytoplasmic vesicle</keyword>
<keyword evidence="1" id="KW-0479">Metal-binding</keyword>
<keyword evidence="1" id="KW-0862">Zinc</keyword>
<dbReference type="InterPro" id="IPR036465">
    <property type="entry name" value="vWFA_dom_sf"/>
</dbReference>
<protein>
    <recommendedName>
        <fullName evidence="1">Protein transport protein SEC23</fullName>
    </recommendedName>
</protein>
<keyword evidence="1" id="KW-0256">Endoplasmic reticulum</keyword>
<keyword evidence="1" id="KW-0931">ER-Golgi transport</keyword>
<name>A0A7R9U2U5_9STRA</name>
<dbReference type="GO" id="GO:0008270">
    <property type="term" value="F:zinc ion binding"/>
    <property type="evidence" value="ECO:0007669"/>
    <property type="project" value="InterPro"/>
</dbReference>
<sequence>MSRSRGVSDAPPFLTATASKLLANCVRPCPLPTGCLLEPFKSVEDANSAAPARCLTCGAYFHSLCAVRRQENGALRWRCSFCGCGNPLDAPVPPPESHLGSFYAWRSPEEQVSLASRRRNVLFLVDEHLSRAKLRHAGAAMLKALNAAASDPEELQIGLISFGAAVSLHRLGEGRPVSLSDSFGIHRIVDLQHLRASNLLQQGQHIAPLRVAAEPMRRALRGLASRRQARKGRALGAALAYASSLLRLYKVEKSASRVIILTSGVGNVGGGAVPDTWADDSADSAAVVKDVEEVAALCDALWDDHRVAMDVILTENRDSVRPRPFLEKFVRACSGRVYSIEAQDVAKTADFDPATDFAATLQATLESIVTAEKAAPQLCSGAEIDIRTSQGIKLVRIIGSVEFRAEDRAASAEDALDTVWSHQVQKLRARRYSTTDTLSLVLAADPALDAPKDDPSFFVQVTVKVYAPGAADAESKGGRTSASATAAYRVWSRRWDRTESFLELLGDIDDQAMLALQAKLAVCDLRLESSRPVNVEKKSSKWKLPFLKPLRRSKRATTLQLFEADDAWKEGSRVGLLRPDRQAMADGRQHLDECSAWVLLRLVELDSSLSAHAGEDEEPFSSEELLKRYMESLRRYTMNLFQLRQGPLLTALQSNVDSLLDQRSFLKTSSIEQTILAVTGLLFALDQSAEDRFLRCRPELIAFQQDRVLIYHARDVIFVWIGDKVIQRAESSKEAFAFAETRQRACPTAPPPSIYLLSGSSNLARHLAGRMVPSFDLSGDEVEKRRGELPESIASYLGNSCLSYVDYLEQLRCRHSSWSTWRKRK</sequence>
<dbReference type="Gene3D" id="2.30.30.380">
    <property type="entry name" value="Zn-finger domain of Sec23/24"/>
    <property type="match status" value="1"/>
</dbReference>
<comment type="similarity">
    <text evidence="1">Belongs to the SEC23/SEC24 family. SEC23 subfamily.</text>
</comment>
<dbReference type="GO" id="GO:0030127">
    <property type="term" value="C:COPII vesicle coat"/>
    <property type="evidence" value="ECO:0007669"/>
    <property type="project" value="InterPro"/>
</dbReference>
<dbReference type="AlphaFoldDB" id="A0A7R9U2U5"/>
<gene>
    <name evidence="2" type="ORF">PPYR1160_LOCUS417</name>
</gene>
<evidence type="ECO:0000313" key="2">
    <source>
        <dbReference type="EMBL" id="CAD8250926.1"/>
    </source>
</evidence>
<dbReference type="InterPro" id="IPR036174">
    <property type="entry name" value="Znf_Sec23_Sec24_sf"/>
</dbReference>
<organism evidence="2">
    <name type="scientific">Pinguiococcus pyrenoidosus</name>
    <dbReference type="NCBI Taxonomy" id="172671"/>
    <lineage>
        <taxon>Eukaryota</taxon>
        <taxon>Sar</taxon>
        <taxon>Stramenopiles</taxon>
        <taxon>Ochrophyta</taxon>
        <taxon>Pinguiophyceae</taxon>
        <taxon>Pinguiochrysidales</taxon>
        <taxon>Pinguiochrysidaceae</taxon>
        <taxon>Pinguiococcus</taxon>
    </lineage>
</organism>
<dbReference type="GO" id="GO:0006886">
    <property type="term" value="P:intracellular protein transport"/>
    <property type="evidence" value="ECO:0007669"/>
    <property type="project" value="InterPro"/>
</dbReference>
<dbReference type="GO" id="GO:0070971">
    <property type="term" value="C:endoplasmic reticulum exit site"/>
    <property type="evidence" value="ECO:0007669"/>
    <property type="project" value="TreeGrafter"/>
</dbReference>
<keyword evidence="1" id="KW-0472">Membrane</keyword>
<dbReference type="Gene3D" id="3.40.50.410">
    <property type="entry name" value="von Willebrand factor, type A domain"/>
    <property type="match status" value="1"/>
</dbReference>
<keyword evidence="1" id="KW-0963">Cytoplasm</keyword>
<accession>A0A7R9U2U5</accession>
<comment type="subcellular location">
    <subcellularLocation>
        <location evidence="1">Cytoplasmic vesicle</location>
        <location evidence="1">COPII-coated vesicle membrane</location>
        <topology evidence="1">Peripheral membrane protein</topology>
        <orientation evidence="1">Cytoplasmic side</orientation>
    </subcellularLocation>
    <subcellularLocation>
        <location evidence="1">Endoplasmic reticulum membrane</location>
        <topology evidence="1">Peripheral membrane protein</topology>
        <orientation evidence="1">Cytoplasmic side</orientation>
    </subcellularLocation>
</comment>
<keyword evidence="1" id="KW-0653">Protein transport</keyword>
<dbReference type="GO" id="GO:0005096">
    <property type="term" value="F:GTPase activator activity"/>
    <property type="evidence" value="ECO:0007669"/>
    <property type="project" value="TreeGrafter"/>
</dbReference>
<keyword evidence="1" id="KW-0813">Transport</keyword>
<comment type="function">
    <text evidence="1">Component of the coat protein complex II (COPII) which promotes the formation of transport vesicles from the endoplasmic reticulum (ER). The coat has two main functions, the physical deformation of the endoplasmic reticulum membrane into vesicles and the selection of cargo molecules.</text>
</comment>
<dbReference type="EMBL" id="HBEA01000526">
    <property type="protein sequence ID" value="CAD8250926.1"/>
    <property type="molecule type" value="Transcribed_RNA"/>
</dbReference>
<dbReference type="PANTHER" id="PTHR11141:SF6">
    <property type="entry name" value="PROTEIN TRANSPORT PROTEIN SEC23 A"/>
    <property type="match status" value="1"/>
</dbReference>